<proteinExistence type="predicted"/>
<feature type="compositionally biased region" description="Polar residues" evidence="1">
    <location>
        <begin position="88"/>
        <end position="99"/>
    </location>
</feature>
<dbReference type="EMBL" id="ANFO01001026">
    <property type="protein sequence ID" value="KGQ04677.1"/>
    <property type="molecule type" value="Genomic_DNA"/>
</dbReference>
<evidence type="ECO:0000313" key="2">
    <source>
        <dbReference type="EMBL" id="KGQ04677.1"/>
    </source>
</evidence>
<comment type="caution">
    <text evidence="2">The sequence shown here is derived from an EMBL/GenBank/DDBJ whole genome shotgun (WGS) entry which is preliminary data.</text>
</comment>
<feature type="region of interest" description="Disordered" evidence="1">
    <location>
        <begin position="232"/>
        <end position="265"/>
    </location>
</feature>
<organism evidence="2 3">
    <name type="scientific">Beauveria bassiana D1-5</name>
    <dbReference type="NCBI Taxonomy" id="1245745"/>
    <lineage>
        <taxon>Eukaryota</taxon>
        <taxon>Fungi</taxon>
        <taxon>Dikarya</taxon>
        <taxon>Ascomycota</taxon>
        <taxon>Pezizomycotina</taxon>
        <taxon>Sordariomycetes</taxon>
        <taxon>Hypocreomycetidae</taxon>
        <taxon>Hypocreales</taxon>
        <taxon>Cordycipitaceae</taxon>
        <taxon>Beauveria</taxon>
    </lineage>
</organism>
<dbReference type="HOGENOM" id="CLU_067360_0_0_1"/>
<dbReference type="Proteomes" id="UP000030106">
    <property type="component" value="Unassembled WGS sequence"/>
</dbReference>
<evidence type="ECO:0000313" key="3">
    <source>
        <dbReference type="Proteomes" id="UP000030106"/>
    </source>
</evidence>
<feature type="compositionally biased region" description="Low complexity" evidence="1">
    <location>
        <begin position="304"/>
        <end position="314"/>
    </location>
</feature>
<name>A0A0A2VEF5_BEABA</name>
<feature type="compositionally biased region" description="Basic and acidic residues" evidence="1">
    <location>
        <begin position="284"/>
        <end position="303"/>
    </location>
</feature>
<accession>A0A0A2VEF5</accession>
<evidence type="ECO:0000256" key="1">
    <source>
        <dbReference type="SAM" id="MobiDB-lite"/>
    </source>
</evidence>
<feature type="region of interest" description="Disordered" evidence="1">
    <location>
        <begin position="280"/>
        <end position="321"/>
    </location>
</feature>
<dbReference type="OrthoDB" id="10650631at2759"/>
<gene>
    <name evidence="2" type="ORF">BBAD15_g10078</name>
</gene>
<feature type="region of interest" description="Disordered" evidence="1">
    <location>
        <begin position="85"/>
        <end position="109"/>
    </location>
</feature>
<dbReference type="AlphaFoldDB" id="A0A0A2VEF5"/>
<reference evidence="2 3" key="1">
    <citation type="submission" date="2012-10" db="EMBL/GenBank/DDBJ databases">
        <title>Genome sequencing and analysis of entomopathogenic fungi Beauveria bassiana D1-5.</title>
        <authorList>
            <person name="Li Q."/>
            <person name="Wang L."/>
            <person name="Zhang Z."/>
            <person name="Wang Q."/>
            <person name="Ren J."/>
            <person name="Wang M."/>
            <person name="Xu W."/>
            <person name="Wang J."/>
            <person name="Lu Y."/>
            <person name="Du Q."/>
            <person name="Sun Z."/>
        </authorList>
    </citation>
    <scope>NUCLEOTIDE SEQUENCE [LARGE SCALE GENOMIC DNA]</scope>
    <source>
        <strain evidence="2 3">D1-5</strain>
    </source>
</reference>
<feature type="compositionally biased region" description="Low complexity" evidence="1">
    <location>
        <begin position="237"/>
        <end position="251"/>
    </location>
</feature>
<protein>
    <submittedName>
        <fullName evidence="2">Uncharacterized protein</fullName>
    </submittedName>
</protein>
<sequence>MHSETAFTIPAHLSILAHFCADSLHDETVIAQIRRRDEQAGQDGSTLELYINSAGPRVFLIIFRTPKLPFQRPFMTMIFSQVAKRSPKTPSYSSATALDSRQPKRGDKMLGHFEENTSREQPQSATNNSALQTAVDATEPRHAHASSTDTMKAEVNLQDKPISPDSHVLRGSGRELTFQTPGQPSKLASRAAEGGTSAIKSATLALPCGISNGMKIVGGTTRSAAGDQVYDHAKRATSPAGSASEGSSSTPENEREAAGAQNDVDERATRLIALLSRFAGKCPPHTDEDSEKSDALSDSERSTRSTSPTAPPSEYGDTDEGHDFDAVYHVFAEMSTAFPATTLMVLIDNVVRR</sequence>